<evidence type="ECO:0000256" key="1">
    <source>
        <dbReference type="ARBA" id="ARBA00022729"/>
    </source>
</evidence>
<dbReference type="InterPro" id="IPR026444">
    <property type="entry name" value="Secre_tail"/>
</dbReference>
<dbReference type="InterPro" id="IPR054215">
    <property type="entry name" value="DUF6923"/>
</dbReference>
<comment type="caution">
    <text evidence="5">The sequence shown here is derived from an EMBL/GenBank/DDBJ whole genome shotgun (WGS) entry which is preliminary data.</text>
</comment>
<evidence type="ECO:0000313" key="5">
    <source>
        <dbReference type="EMBL" id="PWH82012.1"/>
    </source>
</evidence>
<dbReference type="AlphaFoldDB" id="A0A2U2X2K7"/>
<dbReference type="Proteomes" id="UP000245375">
    <property type="component" value="Unassembled WGS sequence"/>
</dbReference>
<dbReference type="RefSeq" id="WP_109353352.1">
    <property type="nucleotide sequence ID" value="NZ_QFRI01000003.1"/>
</dbReference>
<reference evidence="5" key="2">
    <citation type="submission" date="2018-05" db="EMBL/GenBank/DDBJ databases">
        <authorList>
            <person name="Lanie J.A."/>
            <person name="Ng W.-L."/>
            <person name="Kazmierczak K.M."/>
            <person name="Andrzejewski T.M."/>
            <person name="Davidsen T.M."/>
            <person name="Wayne K.J."/>
            <person name="Tettelin H."/>
            <person name="Glass J.I."/>
            <person name="Rusch D."/>
            <person name="Podicherti R."/>
            <person name="Tsui H.-C.T."/>
            <person name="Winkler M.E."/>
        </authorList>
    </citation>
    <scope>NUCLEOTIDE SEQUENCE [LARGE SCALE GENOMIC DNA]</scope>
    <source>
        <strain evidence="5">ZY111</strain>
    </source>
</reference>
<evidence type="ECO:0000313" key="6">
    <source>
        <dbReference type="Proteomes" id="UP000245375"/>
    </source>
</evidence>
<dbReference type="Pfam" id="PF18962">
    <property type="entry name" value="Por_Secre_tail"/>
    <property type="match status" value="1"/>
</dbReference>
<dbReference type="SUPFAM" id="SSF49785">
    <property type="entry name" value="Galactose-binding domain-like"/>
    <property type="match status" value="1"/>
</dbReference>
<proteinExistence type="predicted"/>
<feature type="domain" description="DUF6923" evidence="4">
    <location>
        <begin position="53"/>
        <end position="261"/>
    </location>
</feature>
<feature type="signal peptide" evidence="2">
    <location>
        <begin position="1"/>
        <end position="17"/>
    </location>
</feature>
<evidence type="ECO:0008006" key="7">
    <source>
        <dbReference type="Google" id="ProtNLM"/>
    </source>
</evidence>
<dbReference type="InterPro" id="IPR008979">
    <property type="entry name" value="Galactose-bd-like_sf"/>
</dbReference>
<dbReference type="OrthoDB" id="1204817at2"/>
<keyword evidence="6" id="KW-1185">Reference proteome</keyword>
<dbReference type="NCBIfam" id="TIGR04183">
    <property type="entry name" value="Por_Secre_tail"/>
    <property type="match status" value="1"/>
</dbReference>
<organism evidence="5 6">
    <name type="scientific">Algibacter marinivivus</name>
    <dbReference type="NCBI Taxonomy" id="2100723"/>
    <lineage>
        <taxon>Bacteria</taxon>
        <taxon>Pseudomonadati</taxon>
        <taxon>Bacteroidota</taxon>
        <taxon>Flavobacteriia</taxon>
        <taxon>Flavobacteriales</taxon>
        <taxon>Flavobacteriaceae</taxon>
        <taxon>Algibacter</taxon>
    </lineage>
</organism>
<feature type="chain" id="PRO_5015489997" description="Por secretion system C-terminal sorting domain-containing protein" evidence="2">
    <location>
        <begin position="18"/>
        <end position="868"/>
    </location>
</feature>
<accession>A0A2U2X2K7</accession>
<dbReference type="SUPFAM" id="SSF63829">
    <property type="entry name" value="Calcium-dependent phosphotriesterase"/>
    <property type="match status" value="1"/>
</dbReference>
<dbReference type="Pfam" id="PF21959">
    <property type="entry name" value="DUF6923"/>
    <property type="match status" value="1"/>
</dbReference>
<feature type="domain" description="Secretion system C-terminal sorting" evidence="3">
    <location>
        <begin position="792"/>
        <end position="865"/>
    </location>
</feature>
<name>A0A2U2X2K7_9FLAO</name>
<reference evidence="5" key="1">
    <citation type="submission" date="2018-05" db="EMBL/GenBank/DDBJ databases">
        <title>Algibacter marinivivus sp. nov., isolated from sample around a algae.</title>
        <authorList>
            <person name="Zhong X."/>
        </authorList>
    </citation>
    <scope>NUCLEOTIDE SEQUENCE [LARGE SCALE GENOMIC DNA]</scope>
    <source>
        <strain evidence="5">ZY111</strain>
    </source>
</reference>
<keyword evidence="1 2" id="KW-0732">Signal</keyword>
<protein>
    <recommendedName>
        <fullName evidence="7">Por secretion system C-terminal sorting domain-containing protein</fullName>
    </recommendedName>
</protein>
<sequence>MKRILLLLLVIISQVNAQVGVGSEDVPFNCDYNAYLFQYNDVYAIDLASGNSYTVATDVAEGNINATAYNPADGFIWGSLSTPAKSIVRIGKNFKTTTFYIDELPTSGRYVGDVSAEGIYYLKGGGTTYYAVDLNPDSDNYGKYIKTLNLSKNISIHDWAFNAVDKKLYAVEKKTNILYRIEAETGAMESLGEVPILSGLNYTYGAVYFDASGRFYISANQTGTIYVIQSVQELNGSNSMESNLFAFGPSSAQNDGARCPTAPVPQEICDNGIDDDGDGLIDCEDPSCSGYAGCPVIELSTSSSANQGGLESNNRLSQQISKRNFNRAKSNYKFDKTAAKRFSKTSKYGKTKAGKGNGFQLSDFIPLDVINEEDVIESSPKDLINITNATDIYSVDYMRNNDAVASILLLKTDKGVYEHTKYICDRLLGAQLISVSTIEIKEQQFIKSLIRTIDGSLEFVLSLSAKSINNGANFGIESHWNLDKYENNVGFYNFQIWSNSLDDLLRLGEEVVRLLDVQKPVTSYNNSTPPTVFVRKGTYRNGKLDLQIVNTNRSEAIVFDGGLRGTETETVDYVSSIIELNGDYISNVQVEAGNLFDIGFRIGDGIQTPDDLFMSDGPWGYDDAAPTTTVTNYTVETNETQFDDDEYAVERNINLEATTSEYIAAYRALTPKFNPIDLSEYNSFKLQAKGTGTLIIRLVKESVTNWETQYKASIDLTEELTDYSLPFSEFKSSNGTPLEVNDITSIVFTMLAENGTEVTKSMTLEQLRFSTSSTLSVASLTETKALDAVAIPNPMSSQTTIHFTAQNSEHVELLVYNQVGRLVKQIPFSVVSGKNEIKLERGNLSSGIYFCKIRSNQTNYKTTKLLMD</sequence>
<gene>
    <name evidence="5" type="ORF">DIS18_12150</name>
</gene>
<evidence type="ECO:0000259" key="4">
    <source>
        <dbReference type="Pfam" id="PF21959"/>
    </source>
</evidence>
<evidence type="ECO:0000259" key="3">
    <source>
        <dbReference type="Pfam" id="PF18962"/>
    </source>
</evidence>
<dbReference type="EMBL" id="QFRI01000003">
    <property type="protein sequence ID" value="PWH82012.1"/>
    <property type="molecule type" value="Genomic_DNA"/>
</dbReference>
<evidence type="ECO:0000256" key="2">
    <source>
        <dbReference type="SAM" id="SignalP"/>
    </source>
</evidence>